<accession>D2R763</accession>
<dbReference type="AlphaFoldDB" id="D2R763"/>
<dbReference type="PANTHER" id="PTHR40202">
    <property type="match status" value="1"/>
</dbReference>
<dbReference type="CDD" id="cd00077">
    <property type="entry name" value="HDc"/>
    <property type="match status" value="1"/>
</dbReference>
<organism evidence="2 3">
    <name type="scientific">Pirellula staleyi (strain ATCC 27377 / DSM 6068 / ICPB 4128)</name>
    <name type="common">Pirella staleyi</name>
    <dbReference type="NCBI Taxonomy" id="530564"/>
    <lineage>
        <taxon>Bacteria</taxon>
        <taxon>Pseudomonadati</taxon>
        <taxon>Planctomycetota</taxon>
        <taxon>Planctomycetia</taxon>
        <taxon>Pirellulales</taxon>
        <taxon>Pirellulaceae</taxon>
        <taxon>Pirellula</taxon>
    </lineage>
</organism>
<proteinExistence type="predicted"/>
<dbReference type="Proteomes" id="UP000001887">
    <property type="component" value="Chromosome"/>
</dbReference>
<dbReference type="OrthoDB" id="823268at2"/>
<feature type="domain" description="HD" evidence="1">
    <location>
        <begin position="35"/>
        <end position="108"/>
    </location>
</feature>
<evidence type="ECO:0000313" key="3">
    <source>
        <dbReference type="Proteomes" id="UP000001887"/>
    </source>
</evidence>
<dbReference type="KEGG" id="psl:Psta_4624"/>
<reference evidence="2 3" key="1">
    <citation type="journal article" date="2009" name="Stand. Genomic Sci.">
        <title>Complete genome sequence of Pirellula staleyi type strain (ATCC 27377).</title>
        <authorList>
            <person name="Clum A."/>
            <person name="Tindall B.J."/>
            <person name="Sikorski J."/>
            <person name="Ivanova N."/>
            <person name="Mavrommatis K."/>
            <person name="Lucas S."/>
            <person name="Glavina del Rio T."/>
            <person name="Nolan M."/>
            <person name="Chen F."/>
            <person name="Tice H."/>
            <person name="Pitluck S."/>
            <person name="Cheng J.F."/>
            <person name="Chertkov O."/>
            <person name="Brettin T."/>
            <person name="Han C."/>
            <person name="Detter J.C."/>
            <person name="Kuske C."/>
            <person name="Bruce D."/>
            <person name="Goodwin L."/>
            <person name="Ovchinikova G."/>
            <person name="Pati A."/>
            <person name="Mikhailova N."/>
            <person name="Chen A."/>
            <person name="Palaniappan K."/>
            <person name="Land M."/>
            <person name="Hauser L."/>
            <person name="Chang Y.J."/>
            <person name="Jeffries C.D."/>
            <person name="Chain P."/>
            <person name="Rohde M."/>
            <person name="Goker M."/>
            <person name="Bristow J."/>
            <person name="Eisen J.A."/>
            <person name="Markowitz V."/>
            <person name="Hugenholtz P."/>
            <person name="Kyrpides N.C."/>
            <person name="Klenk H.P."/>
            <person name="Lapidus A."/>
        </authorList>
    </citation>
    <scope>NUCLEOTIDE SEQUENCE [LARGE SCALE GENOMIC DNA]</scope>
    <source>
        <strain evidence="3">ATCC 27377 / DSM 6068 / ICPB 4128</strain>
    </source>
</reference>
<dbReference type="Pfam" id="PF01966">
    <property type="entry name" value="HD"/>
    <property type="match status" value="1"/>
</dbReference>
<dbReference type="HOGENOM" id="CLU_091985_0_1_0"/>
<dbReference type="Gene3D" id="1.10.3210.10">
    <property type="entry name" value="Hypothetical protein af1432"/>
    <property type="match status" value="1"/>
</dbReference>
<evidence type="ECO:0000259" key="1">
    <source>
        <dbReference type="Pfam" id="PF01966"/>
    </source>
</evidence>
<dbReference type="NCBIfam" id="TIGR03276">
    <property type="entry name" value="Phn-HD"/>
    <property type="match status" value="1"/>
</dbReference>
<dbReference type="STRING" id="530564.Psta_4624"/>
<dbReference type="SUPFAM" id="SSF109604">
    <property type="entry name" value="HD-domain/PDEase-like"/>
    <property type="match status" value="1"/>
</dbReference>
<dbReference type="eggNOG" id="COG4341">
    <property type="taxonomic scope" value="Bacteria"/>
</dbReference>
<gene>
    <name evidence="2" type="ordered locus">Psta_4624</name>
</gene>
<dbReference type="InterPro" id="IPR052567">
    <property type="entry name" value="OP_Dioxygenase"/>
</dbReference>
<dbReference type="InterPro" id="IPR003607">
    <property type="entry name" value="HD/PDEase_dom"/>
</dbReference>
<evidence type="ECO:0000313" key="2">
    <source>
        <dbReference type="EMBL" id="ADB19266.1"/>
    </source>
</evidence>
<sequence>MSNEVTSDERIAKVKRLFEAAGSSRYGGEAISQLEHALQAAMFAEKSGAPSTLIAAALLHDIGHLLHALPDDAPDQGIDDLHEELGGRWLAKYFAPEVVEPVRLHVASKRYLCTADAAYYELLSGPSRQSLALQGGPMTADEARKFEAHPHFQHAVALRRWDEQAKIPHLETPPLEHYLPLLAAGLLAS</sequence>
<dbReference type="PANTHER" id="PTHR40202:SF1">
    <property type="entry name" value="HD DOMAIN-CONTAINING PROTEIN"/>
    <property type="match status" value="1"/>
</dbReference>
<name>D2R763_PIRSD</name>
<dbReference type="InterPro" id="IPR006674">
    <property type="entry name" value="HD_domain"/>
</dbReference>
<dbReference type="InterPro" id="IPR017670">
    <property type="entry name" value="Phosphonate_degrad-assoc"/>
</dbReference>
<dbReference type="EMBL" id="CP001848">
    <property type="protein sequence ID" value="ADB19266.1"/>
    <property type="molecule type" value="Genomic_DNA"/>
</dbReference>
<keyword evidence="3" id="KW-1185">Reference proteome</keyword>
<protein>
    <submittedName>
        <fullName evidence="2">Phosphonate degradation operons associated HDIG domain protein</fullName>
    </submittedName>
</protein>